<keyword evidence="2" id="KW-0442">Lipid degradation</keyword>
<evidence type="ECO:0000256" key="4">
    <source>
        <dbReference type="PROSITE-ProRule" id="PRU01161"/>
    </source>
</evidence>
<dbReference type="EMBL" id="JAJFAZ020000007">
    <property type="protein sequence ID" value="KAI5320672.1"/>
    <property type="molecule type" value="Genomic_DNA"/>
</dbReference>
<feature type="domain" description="PNPLA" evidence="5">
    <location>
        <begin position="1"/>
        <end position="60"/>
    </location>
</feature>
<evidence type="ECO:0000256" key="2">
    <source>
        <dbReference type="ARBA" id="ARBA00022963"/>
    </source>
</evidence>
<organism evidence="6 7">
    <name type="scientific">Prunus dulcis</name>
    <name type="common">Almond</name>
    <name type="synonym">Amygdalus dulcis</name>
    <dbReference type="NCBI Taxonomy" id="3755"/>
    <lineage>
        <taxon>Eukaryota</taxon>
        <taxon>Viridiplantae</taxon>
        <taxon>Streptophyta</taxon>
        <taxon>Embryophyta</taxon>
        <taxon>Tracheophyta</taxon>
        <taxon>Spermatophyta</taxon>
        <taxon>Magnoliopsida</taxon>
        <taxon>eudicotyledons</taxon>
        <taxon>Gunneridae</taxon>
        <taxon>Pentapetalae</taxon>
        <taxon>rosids</taxon>
        <taxon>fabids</taxon>
        <taxon>Rosales</taxon>
        <taxon>Rosaceae</taxon>
        <taxon>Amygdaloideae</taxon>
        <taxon>Amygdaleae</taxon>
        <taxon>Prunus</taxon>
    </lineage>
</organism>
<dbReference type="GO" id="GO:0047372">
    <property type="term" value="F:monoacylglycerol lipase activity"/>
    <property type="evidence" value="ECO:0007669"/>
    <property type="project" value="TreeGrafter"/>
</dbReference>
<dbReference type="InterPro" id="IPR016035">
    <property type="entry name" value="Acyl_Trfase/lysoPLipase"/>
</dbReference>
<reference evidence="6 7" key="1">
    <citation type="journal article" date="2022" name="G3 (Bethesda)">
        <title>Whole-genome sequence and methylome profiling of the almond [Prunus dulcis (Mill.) D.A. Webb] cultivar 'Nonpareil'.</title>
        <authorList>
            <person name="D'Amico-Willman K.M."/>
            <person name="Ouma W.Z."/>
            <person name="Meulia T."/>
            <person name="Sideli G.M."/>
            <person name="Gradziel T.M."/>
            <person name="Fresnedo-Ramirez J."/>
        </authorList>
    </citation>
    <scope>NUCLEOTIDE SEQUENCE [LARGE SCALE GENOMIC DNA]</scope>
    <source>
        <strain evidence="6">Clone GOH B32 T37-40</strain>
    </source>
</reference>
<gene>
    <name evidence="6" type="ORF">L3X38_040380</name>
</gene>
<dbReference type="Gene3D" id="3.40.1090.10">
    <property type="entry name" value="Cytosolic phospholipase A2 catalytic domain"/>
    <property type="match status" value="1"/>
</dbReference>
<sequence>MLKKDPSLDALMSDICVGTSAAPAYLPPHQFTTTTSTGESREFNLIDGGIAANNPAMVGITESETDMHEGNTGIHERILLISLGTGTTSEKKYDAKKAACWGALDWLIGKDRSAPLVDLLMRVNSVMVEYESGSFFKTLRSNGNYLRIQDDTLSGTLASVDIATEENLNDLVKVGEALLKKPVSRLNLDTGKLEPVHPEVTNEVALERMAKILSEERARRKRRVVVHENAALLSHKSLFLRLNYCICKEERTYDVDGWLAAWKVSGFMSMERMLFQKTLNNRNLPTFYINPD</sequence>
<comment type="similarity">
    <text evidence="1">Belongs to the patatin family.</text>
</comment>
<name>A0AAD4VB37_PRUDU</name>
<evidence type="ECO:0000256" key="1">
    <source>
        <dbReference type="ARBA" id="ARBA00010240"/>
    </source>
</evidence>
<comment type="caution">
    <text evidence="6">The sequence shown here is derived from an EMBL/GenBank/DDBJ whole genome shotgun (WGS) entry which is preliminary data.</text>
</comment>
<keyword evidence="3" id="KW-0443">Lipid metabolism</keyword>
<accession>A0AAD4VB37</accession>
<dbReference type="PROSITE" id="PS51635">
    <property type="entry name" value="PNPLA"/>
    <property type="match status" value="1"/>
</dbReference>
<dbReference type="PANTHER" id="PTHR32176">
    <property type="entry name" value="XYLOSE ISOMERASE"/>
    <property type="match status" value="1"/>
</dbReference>
<comment type="caution">
    <text evidence="4">Lacks conserved residue(s) required for the propagation of feature annotation.</text>
</comment>
<dbReference type="GO" id="GO:0016042">
    <property type="term" value="P:lipid catabolic process"/>
    <property type="evidence" value="ECO:0007669"/>
    <property type="project" value="UniProtKB-KW"/>
</dbReference>
<evidence type="ECO:0000313" key="7">
    <source>
        <dbReference type="Proteomes" id="UP001054821"/>
    </source>
</evidence>
<dbReference type="InterPro" id="IPR002641">
    <property type="entry name" value="PNPLA_dom"/>
</dbReference>
<dbReference type="SUPFAM" id="SSF52151">
    <property type="entry name" value="FabD/lysophospholipase-like"/>
    <property type="match status" value="1"/>
</dbReference>
<evidence type="ECO:0000259" key="5">
    <source>
        <dbReference type="PROSITE" id="PS51635"/>
    </source>
</evidence>
<feature type="short sequence motif" description="DGA/G" evidence="4">
    <location>
        <begin position="47"/>
        <end position="49"/>
    </location>
</feature>
<protein>
    <recommendedName>
        <fullName evidence="5">PNPLA domain-containing protein</fullName>
    </recommendedName>
</protein>
<evidence type="ECO:0000313" key="6">
    <source>
        <dbReference type="EMBL" id="KAI5320672.1"/>
    </source>
</evidence>
<evidence type="ECO:0000256" key="3">
    <source>
        <dbReference type="ARBA" id="ARBA00023098"/>
    </source>
</evidence>
<keyword evidence="7" id="KW-1185">Reference proteome</keyword>
<dbReference type="GO" id="GO:0004620">
    <property type="term" value="F:phospholipase activity"/>
    <property type="evidence" value="ECO:0007669"/>
    <property type="project" value="TreeGrafter"/>
</dbReference>
<dbReference type="Proteomes" id="UP001054821">
    <property type="component" value="Chromosome 7"/>
</dbReference>
<proteinExistence type="inferred from homology"/>
<dbReference type="PANTHER" id="PTHR32176:SF109">
    <property type="entry name" value="PATATIN-LIKE PROTEIN 2"/>
    <property type="match status" value="1"/>
</dbReference>
<dbReference type="AlphaFoldDB" id="A0AAD4VB37"/>